<dbReference type="EMBL" id="NIDE01000004">
    <property type="protein sequence ID" value="OWK43759.1"/>
    <property type="molecule type" value="Genomic_DNA"/>
</dbReference>
<feature type="repeat" description="WD" evidence="3">
    <location>
        <begin position="1008"/>
        <end position="1049"/>
    </location>
</feature>
<dbReference type="Pfam" id="PF00400">
    <property type="entry name" value="WD40"/>
    <property type="match status" value="14"/>
</dbReference>
<dbReference type="InterPro" id="IPR015943">
    <property type="entry name" value="WD40/YVTN_repeat-like_dom_sf"/>
</dbReference>
<evidence type="ECO:0000256" key="4">
    <source>
        <dbReference type="SAM" id="SignalP"/>
    </source>
</evidence>
<feature type="signal peptide" evidence="4">
    <location>
        <begin position="1"/>
        <end position="23"/>
    </location>
</feature>
<dbReference type="InterPro" id="IPR020472">
    <property type="entry name" value="WD40_PAC1"/>
</dbReference>
<feature type="repeat" description="WD" evidence="3">
    <location>
        <begin position="970"/>
        <end position="1008"/>
    </location>
</feature>
<dbReference type="InterPro" id="IPR036322">
    <property type="entry name" value="WD40_repeat_dom_sf"/>
</dbReference>
<reference evidence="6" key="1">
    <citation type="submission" date="2017-06" db="EMBL/GenBank/DDBJ databases">
        <title>Genome analysis of Fimbriiglobus ruber SP5, the first member of the order Planctomycetales with confirmed chitinolytic capability.</title>
        <authorList>
            <person name="Ravin N.V."/>
            <person name="Rakitin A.L."/>
            <person name="Ivanova A.A."/>
            <person name="Beletsky A.V."/>
            <person name="Kulichevskaya I.S."/>
            <person name="Mardanov A.V."/>
            <person name="Dedysh S.N."/>
        </authorList>
    </citation>
    <scope>NUCLEOTIDE SEQUENCE [LARGE SCALE GENOMIC DNA]</scope>
    <source>
        <strain evidence="6">SP5</strain>
    </source>
</reference>
<dbReference type="PANTHER" id="PTHR19848">
    <property type="entry name" value="WD40 REPEAT PROTEIN"/>
    <property type="match status" value="1"/>
</dbReference>
<keyword evidence="4" id="KW-0732">Signal</keyword>
<accession>A0A225E2P7</accession>
<dbReference type="SUPFAM" id="SSF50978">
    <property type="entry name" value="WD40 repeat-like"/>
    <property type="match status" value="3"/>
</dbReference>
<organism evidence="5 6">
    <name type="scientific">Fimbriiglobus ruber</name>
    <dbReference type="NCBI Taxonomy" id="1908690"/>
    <lineage>
        <taxon>Bacteria</taxon>
        <taxon>Pseudomonadati</taxon>
        <taxon>Planctomycetota</taxon>
        <taxon>Planctomycetia</taxon>
        <taxon>Gemmatales</taxon>
        <taxon>Gemmataceae</taxon>
        <taxon>Fimbriiglobus</taxon>
    </lineage>
</organism>
<proteinExistence type="predicted"/>
<feature type="repeat" description="WD" evidence="3">
    <location>
        <begin position="36"/>
        <end position="77"/>
    </location>
</feature>
<sequence>MPRIPRRTTLATIALAVGCGWLAAQPPQPPQPLVILKGHTDPIYTVAVSPDGKFAATGSFDKTIKLWDPTTGKELRTLAGKNGHQNQVLCLAFSPAGDTLASGGSDNVVKLWDVPSSKPSFALDFPAGVTATRVSADGTVVAAGGANGVVKLWTVADKKARPDLTGHSGAVVGLGFAPNGATVYTTGADKTLRYWNATTGEAQAVVGASAADITGLAVNPASGVVVTASADGSLKFWPAQAPAAPKPLAPHTASVTALGLSPDGGFAVTGGADKVVRLANTATGAKVQEGKVAADPRVVAAAANGQGFAAGTVDDKLTLWGADGKPRDPLPAHDGAVTGLILTGPQQVVTAGADGYVRNWTLPTPNVAPLKPTVHPDRVLVAVPLADGKQIATGGADKIVRICKDGAVAKQFPGHEAAVTAIAEAGANLITGDAAGGLLVWEVASGKKTVVVPAGPKVGVTAVVPQPGGAGFAVVYSTGEVQFRPVAVAKEKEKTQEPKVLAHPAAVLAAAFTTDGKKLLTVCADKSLRTWAIDTAKADAPIALTPAAIKLAAFTADRTKLALVVAEAAGAKLLLTPLTAGAKPVFEAGLAGEPEALALSPTAARIAVAVAGKTGRSVRVLDAITGRTLQTVAEPTAPVHGLAILADNKTIAVGGDDKQLGLFDLAVTSALLADPAGVTGLAINPATGHLITAGADKTVRVWDATQGKEVKAFAPLPAPATALAASRDGTAVAAASGKVVRVWTVADGKEVPFPATATDVTALSFSPDKTKLLVGQADNRAWVYDVATGQPLQFAAHTAPVTAVAFHPAQPVFYTASADKTVTASPLLVVKSITDPAVIGAALAVVQSGSHVLTAGTGKGVTLWNAGSYAKDRTLEADAPVTAVAVSKNGQLVAVAHGADPGVTLFNFNDGSVVGKFKTGAKVTDLSFHPTNPTLATVLANNSVVAWGIAFEAGQPLPAEFGKPVQDFPHPGPVRAGTFNSDGTTIVTGADDKQVRVWKFAADQPAKTLQHPNLVDAVAFDKTGGLLATGCHDGILRVWDVAKGTATKTINAHILPQPNPIYAVAWTLDGKQIVTSSFDKTIKFWDAGDGKMVREIKPGTDRIPPDPLVIQKAGPLAGSLGAGWLNAPPEPGHRDQVFCLAFDKDGKYLASGSSDRLVKLWDVATGRLVHEFPNPTLPPPPPGQPAPSHPGFVHALKFTADGSKLITVGTAPRGAGYLAEWAVADGKLLAAQELPFGPIYSLDLLPSGAVLLGCGPKTRFQSESEAVVIPLPVK</sequence>
<evidence type="ECO:0000313" key="5">
    <source>
        <dbReference type="EMBL" id="OWK43759.1"/>
    </source>
</evidence>
<dbReference type="PROSITE" id="PS50294">
    <property type="entry name" value="WD_REPEATS_REGION"/>
    <property type="match status" value="9"/>
</dbReference>
<keyword evidence="2" id="KW-0677">Repeat</keyword>
<dbReference type="PROSITE" id="PS00678">
    <property type="entry name" value="WD_REPEATS_1"/>
    <property type="match status" value="3"/>
</dbReference>
<comment type="caution">
    <text evidence="5">The sequence shown here is derived from an EMBL/GenBank/DDBJ whole genome shotgun (WGS) entry which is preliminary data.</text>
</comment>
<name>A0A225E2P7_9BACT</name>
<dbReference type="PROSITE" id="PS51257">
    <property type="entry name" value="PROKAR_LIPOPROTEIN"/>
    <property type="match status" value="1"/>
</dbReference>
<evidence type="ECO:0000256" key="2">
    <source>
        <dbReference type="ARBA" id="ARBA00022737"/>
    </source>
</evidence>
<keyword evidence="6" id="KW-1185">Reference proteome</keyword>
<dbReference type="AlphaFoldDB" id="A0A225E2P7"/>
<feature type="repeat" description="WD" evidence="3">
    <location>
        <begin position="81"/>
        <end position="122"/>
    </location>
</feature>
<dbReference type="Proteomes" id="UP000214646">
    <property type="component" value="Unassembled WGS sequence"/>
</dbReference>
<feature type="repeat" description="WD" evidence="3">
    <location>
        <begin position="753"/>
        <end position="794"/>
    </location>
</feature>
<feature type="repeat" description="WD" evidence="3">
    <location>
        <begin position="1130"/>
        <end position="1171"/>
    </location>
</feature>
<evidence type="ECO:0000313" key="6">
    <source>
        <dbReference type="Proteomes" id="UP000214646"/>
    </source>
</evidence>
<dbReference type="CDD" id="cd00200">
    <property type="entry name" value="WD40"/>
    <property type="match status" value="2"/>
</dbReference>
<feature type="repeat" description="WD" evidence="3">
    <location>
        <begin position="1054"/>
        <end position="1095"/>
    </location>
</feature>
<dbReference type="PROSITE" id="PS50082">
    <property type="entry name" value="WD_REPEATS_2"/>
    <property type="match status" value="13"/>
</dbReference>
<feature type="repeat" description="WD" evidence="3">
    <location>
        <begin position="671"/>
        <end position="712"/>
    </location>
</feature>
<feature type="chain" id="PRO_5012691483" evidence="4">
    <location>
        <begin position="24"/>
        <end position="1274"/>
    </location>
</feature>
<feature type="repeat" description="WD" evidence="3">
    <location>
        <begin position="794"/>
        <end position="822"/>
    </location>
</feature>
<dbReference type="PRINTS" id="PR00320">
    <property type="entry name" value="GPROTEINBRPT"/>
</dbReference>
<dbReference type="SUPFAM" id="SSF82171">
    <property type="entry name" value="DPP6 N-terminal domain-like"/>
    <property type="match status" value="1"/>
</dbReference>
<feature type="repeat" description="WD" evidence="3">
    <location>
        <begin position="206"/>
        <end position="237"/>
    </location>
</feature>
<feature type="repeat" description="WD" evidence="3">
    <location>
        <begin position="164"/>
        <end position="205"/>
    </location>
</feature>
<gene>
    <name evidence="5" type="ORF">FRUB_03358</name>
</gene>
<feature type="repeat" description="WD" evidence="3">
    <location>
        <begin position="248"/>
        <end position="289"/>
    </location>
</feature>
<keyword evidence="1 3" id="KW-0853">WD repeat</keyword>
<dbReference type="Gene3D" id="2.130.10.10">
    <property type="entry name" value="YVTN repeat-like/Quinoprotein amine dehydrogenase"/>
    <property type="match status" value="8"/>
</dbReference>
<dbReference type="PANTHER" id="PTHR19848:SF8">
    <property type="entry name" value="F-BOX AND WD REPEAT DOMAIN CONTAINING 7"/>
    <property type="match status" value="1"/>
</dbReference>
<evidence type="ECO:0000256" key="3">
    <source>
        <dbReference type="PROSITE-ProRule" id="PRU00221"/>
    </source>
</evidence>
<dbReference type="InterPro" id="IPR001680">
    <property type="entry name" value="WD40_rpt"/>
</dbReference>
<evidence type="ECO:0000256" key="1">
    <source>
        <dbReference type="ARBA" id="ARBA00022574"/>
    </source>
</evidence>
<feature type="repeat" description="WD" evidence="3">
    <location>
        <begin position="500"/>
        <end position="541"/>
    </location>
</feature>
<dbReference type="InterPro" id="IPR019775">
    <property type="entry name" value="WD40_repeat_CS"/>
</dbReference>
<dbReference type="SMART" id="SM00320">
    <property type="entry name" value="WD40"/>
    <property type="match status" value="21"/>
</dbReference>
<protein>
    <submittedName>
        <fullName evidence="5">High-affnity carbon uptake protein Hat/HatR</fullName>
    </submittedName>
</protein>